<dbReference type="InterPro" id="IPR044058">
    <property type="entry name" value="Lipoprotein_23"/>
</dbReference>
<reference evidence="1 2" key="1">
    <citation type="submission" date="2024-01" db="EMBL/GenBank/DDBJ databases">
        <title>Genome mining of biosynthetic gene clusters to explore secondary metabolites of Streptomyces sp.</title>
        <authorList>
            <person name="Baig A."/>
            <person name="Ajitkumar Shintre N."/>
            <person name="Kumar H."/>
            <person name="Anbarasu A."/>
            <person name="Ramaiah S."/>
        </authorList>
    </citation>
    <scope>NUCLEOTIDE SEQUENCE [LARGE SCALE GENOMIC DNA]</scope>
    <source>
        <strain evidence="1 2">A57</strain>
    </source>
</reference>
<dbReference type="Proteomes" id="UP001585080">
    <property type="component" value="Unassembled WGS sequence"/>
</dbReference>
<dbReference type="EMBL" id="JAYMRP010000025">
    <property type="protein sequence ID" value="MFB8775970.1"/>
    <property type="molecule type" value="Genomic_DNA"/>
</dbReference>
<organism evidence="1 2">
    <name type="scientific">Streptomyces broussonetiae</name>
    <dbReference type="NCBI Taxonomy" id="2686304"/>
    <lineage>
        <taxon>Bacteria</taxon>
        <taxon>Bacillati</taxon>
        <taxon>Actinomycetota</taxon>
        <taxon>Actinomycetes</taxon>
        <taxon>Kitasatosporales</taxon>
        <taxon>Streptomycetaceae</taxon>
        <taxon>Streptomyces</taxon>
    </lineage>
</organism>
<dbReference type="Pfam" id="PF18966">
    <property type="entry name" value="Lipoprotein_23"/>
    <property type="match status" value="1"/>
</dbReference>
<accession>A0ABV5EGK0</accession>
<proteinExistence type="predicted"/>
<protein>
    <submittedName>
        <fullName evidence="1">Lipoprotein</fullName>
    </submittedName>
</protein>
<evidence type="ECO:0000313" key="2">
    <source>
        <dbReference type="Proteomes" id="UP001585080"/>
    </source>
</evidence>
<comment type="caution">
    <text evidence="1">The sequence shown here is derived from an EMBL/GenBank/DDBJ whole genome shotgun (WGS) entry which is preliminary data.</text>
</comment>
<gene>
    <name evidence="1" type="ORF">VSS16_25045</name>
</gene>
<evidence type="ECO:0000313" key="1">
    <source>
        <dbReference type="EMBL" id="MFB8775970.1"/>
    </source>
</evidence>
<keyword evidence="1" id="KW-0449">Lipoprotein</keyword>
<name>A0ABV5EGK0_9ACTN</name>
<sequence>MRFGAGRAWHGGVHPALLVAVLAGCGAGDGEERDGAKVPAAKGTATSSAAASAPASGPAAVSGGTLGGAGSACELPVTFELAGKWTAEAVEVPLEQGPVALVCEVDAKPAGSIGFLRVWTGEPGEAGAREVLEGFLAAQGDAGEEEYGAFTADGLSGAEVAYRYTSEFLDGPNTEHALAVTTPDGPVVVHLGGLDDAEHRDMLPAYELARRTLRGTGG</sequence>
<dbReference type="RefSeq" id="WP_376734544.1">
    <property type="nucleotide sequence ID" value="NZ_JAYMRP010000025.1"/>
</dbReference>
<dbReference type="PROSITE" id="PS51257">
    <property type="entry name" value="PROKAR_LIPOPROTEIN"/>
    <property type="match status" value="1"/>
</dbReference>
<keyword evidence="2" id="KW-1185">Reference proteome</keyword>